<keyword evidence="8" id="KW-1185">Reference proteome</keyword>
<feature type="compositionally biased region" description="Basic and acidic residues" evidence="5">
    <location>
        <begin position="170"/>
        <end position="189"/>
    </location>
</feature>
<dbReference type="OMA" id="DFIYVYP"/>
<evidence type="ECO:0000256" key="1">
    <source>
        <dbReference type="ARBA" id="ARBA00004173"/>
    </source>
</evidence>
<evidence type="ECO:0000256" key="2">
    <source>
        <dbReference type="ARBA" id="ARBA00009540"/>
    </source>
</evidence>
<dbReference type="OrthoDB" id="289228at2759"/>
<dbReference type="SMART" id="SM00584">
    <property type="entry name" value="TLDc"/>
    <property type="match status" value="1"/>
</dbReference>
<evidence type="ECO:0000259" key="6">
    <source>
        <dbReference type="PROSITE" id="PS51886"/>
    </source>
</evidence>
<dbReference type="PANTHER" id="PTHR23354:SF62">
    <property type="entry name" value="MUSTARD, ISOFORM V"/>
    <property type="match status" value="1"/>
</dbReference>
<keyword evidence="3" id="KW-0496">Mitochondrion</keyword>
<evidence type="ECO:0000313" key="7">
    <source>
        <dbReference type="EMBL" id="GAW82134.1"/>
    </source>
</evidence>
<name>A0A1Y1JPZ1_PLAGO</name>
<comment type="similarity">
    <text evidence="2">Belongs to the OXR1 family.</text>
</comment>
<dbReference type="AlphaFoldDB" id="A0A1Y1JPZ1"/>
<proteinExistence type="inferred from homology"/>
<reference evidence="8" key="1">
    <citation type="submission" date="2017-04" db="EMBL/GenBank/DDBJ databases">
        <title>Plasmodium gonderi genome.</title>
        <authorList>
            <person name="Arisue N."/>
            <person name="Honma H."/>
            <person name="Kawai S."/>
            <person name="Tougan T."/>
            <person name="Tanabe K."/>
            <person name="Horii T."/>
        </authorList>
    </citation>
    <scope>NUCLEOTIDE SEQUENCE [LARGE SCALE GENOMIC DNA]</scope>
    <source>
        <strain evidence="8">ATCC 30045</strain>
    </source>
</reference>
<dbReference type="Proteomes" id="UP000195521">
    <property type="component" value="Unassembled WGS sequence"/>
</dbReference>
<evidence type="ECO:0000256" key="4">
    <source>
        <dbReference type="ARBA" id="ARBA00040604"/>
    </source>
</evidence>
<comment type="subcellular location">
    <subcellularLocation>
        <location evidence="1">Mitochondrion</location>
    </subcellularLocation>
</comment>
<dbReference type="PANTHER" id="PTHR23354">
    <property type="entry name" value="NUCLEOLAR PROTEIN 7/ESTROGEN RECEPTOR COACTIVATOR-RELATED"/>
    <property type="match status" value="1"/>
</dbReference>
<dbReference type="RefSeq" id="XP_028544723.1">
    <property type="nucleotide sequence ID" value="XM_028688922.1"/>
</dbReference>
<feature type="compositionally biased region" description="Acidic residues" evidence="5">
    <location>
        <begin position="212"/>
        <end position="221"/>
    </location>
</feature>
<evidence type="ECO:0000313" key="8">
    <source>
        <dbReference type="Proteomes" id="UP000195521"/>
    </source>
</evidence>
<dbReference type="InterPro" id="IPR006571">
    <property type="entry name" value="TLDc_dom"/>
</dbReference>
<dbReference type="EMBL" id="BDQF01000013">
    <property type="protein sequence ID" value="GAW82134.1"/>
    <property type="molecule type" value="Genomic_DNA"/>
</dbReference>
<gene>
    <name evidence="7" type="ORF">PGO_121260</name>
</gene>
<comment type="caution">
    <text evidence="7">The sequence shown here is derived from an EMBL/GenBank/DDBJ whole genome shotgun (WGS) entry which is preliminary data.</text>
</comment>
<dbReference type="Pfam" id="PF07534">
    <property type="entry name" value="TLD"/>
    <property type="match status" value="1"/>
</dbReference>
<dbReference type="GeneID" id="39748866"/>
<sequence length="849" mass="98749">MGEVSSKHSLNYGCLSDEDVEKIRKKFNLNKKEINERIRILDFIYVYPHILRPYIALVLPSFHEVLRKSNRKNEKRANNYALNYALNIIFNKNSKKVSNELSLQDIINILHYIRTSKTRVLVRVLFGSFLKYIVSEGSNSRIINNDIRSTKLKSVEKNEGVENENCMERVSLKENGERNGEKNEKKVDNYDSVFFTPNRKDSDACTHSNDDVTNEDGEEVAVQEKGGDIHSSNYNNYSNQSNYNNCNNHNDYEASSGETDDLGRNHNSFEFVFSDSNINTINKNKKKERNYKFIKDNIFFLDNHKLKNRYPRNYLMKDLVSVEEAIHHLFTYMYIEQLYILCSSNILFKLTNKYPLPEKSNFLKDSATSVYDDVGTMKRKNSWDVSYFFNEVFYSLEATLDFRNIITGFRLFVNSIDNNKHSIYSLAIEYISSTFTILSDNYARATFKHFMNNEENVLLGGGGIEGHLEEHKKQDTEEGTEGEKIDEFENFNDICINSIELIHSIYTNMKRNEIMKKKERSDQDEKINVEKYEKSSTIVAIQNSTNGWRGLFLNKTSKILTDEIVFSLRQCSPCFMNNEWYRLYASWKEGRSFNRFISCLFHYESPIVIVIKTKDNQILGAVSTTPLKDSHLFQGSSNDFLFSAHPVFRIIRSNQFGTNYVYLNSKNSFYPKGLGFGGRSECFRLFLSDEFKDSYCTQSDYTYKSGHLYFPHYQKDKCNSPSSNNSHGRSDEDCNGDVNGGRNNNCNTHNGGNVHNLKHEHRVYEDEDDDDNYNADKFLYKLSINEVEAWGCGDKKAIEQQILMQQKEEAYKQERSTDKSKIVQNSFDKEFLLSNVFVGGKYEELSLDK</sequence>
<feature type="compositionally biased region" description="Basic and acidic residues" evidence="5">
    <location>
        <begin position="198"/>
        <end position="210"/>
    </location>
</feature>
<evidence type="ECO:0000256" key="5">
    <source>
        <dbReference type="SAM" id="MobiDB-lite"/>
    </source>
</evidence>
<feature type="region of interest" description="Disordered" evidence="5">
    <location>
        <begin position="170"/>
        <end position="260"/>
    </location>
</feature>
<feature type="compositionally biased region" description="Low complexity" evidence="5">
    <location>
        <begin position="231"/>
        <end position="249"/>
    </location>
</feature>
<accession>A0A1Y1JPZ1</accession>
<organism evidence="7 8">
    <name type="scientific">Plasmodium gonderi</name>
    <dbReference type="NCBI Taxonomy" id="77519"/>
    <lineage>
        <taxon>Eukaryota</taxon>
        <taxon>Sar</taxon>
        <taxon>Alveolata</taxon>
        <taxon>Apicomplexa</taxon>
        <taxon>Aconoidasida</taxon>
        <taxon>Haemosporida</taxon>
        <taxon>Plasmodiidae</taxon>
        <taxon>Plasmodium</taxon>
        <taxon>Plasmodium (Plasmodium)</taxon>
    </lineage>
</organism>
<protein>
    <recommendedName>
        <fullName evidence="4">Oxidation resistance protein 1</fullName>
    </recommendedName>
</protein>
<dbReference type="GO" id="GO:0005739">
    <property type="term" value="C:mitochondrion"/>
    <property type="evidence" value="ECO:0007669"/>
    <property type="project" value="UniProtKB-SubCell"/>
</dbReference>
<feature type="domain" description="TLDc" evidence="6">
    <location>
        <begin position="558"/>
        <end position="793"/>
    </location>
</feature>
<evidence type="ECO:0000256" key="3">
    <source>
        <dbReference type="ARBA" id="ARBA00023128"/>
    </source>
</evidence>
<dbReference type="PROSITE" id="PS51886">
    <property type="entry name" value="TLDC"/>
    <property type="match status" value="1"/>
</dbReference>